<name>A0A0A9HQR0_ARUDO</name>
<organism evidence="1">
    <name type="scientific">Arundo donax</name>
    <name type="common">Giant reed</name>
    <name type="synonym">Donax arundinaceus</name>
    <dbReference type="NCBI Taxonomy" id="35708"/>
    <lineage>
        <taxon>Eukaryota</taxon>
        <taxon>Viridiplantae</taxon>
        <taxon>Streptophyta</taxon>
        <taxon>Embryophyta</taxon>
        <taxon>Tracheophyta</taxon>
        <taxon>Spermatophyta</taxon>
        <taxon>Magnoliopsida</taxon>
        <taxon>Liliopsida</taxon>
        <taxon>Poales</taxon>
        <taxon>Poaceae</taxon>
        <taxon>PACMAD clade</taxon>
        <taxon>Arundinoideae</taxon>
        <taxon>Arundineae</taxon>
        <taxon>Arundo</taxon>
    </lineage>
</organism>
<proteinExistence type="predicted"/>
<dbReference type="EMBL" id="GBRH01160670">
    <property type="protein sequence ID" value="JAE37226.1"/>
    <property type="molecule type" value="Transcribed_RNA"/>
</dbReference>
<sequence>MCQQVKAVGVTPHNANTLFPIITLSHLENQMDGATIMCIIKSITRCKVPRVERISTSHLKTINFLSRINYNN</sequence>
<evidence type="ECO:0000313" key="1">
    <source>
        <dbReference type="EMBL" id="JAE37226.1"/>
    </source>
</evidence>
<accession>A0A0A9HQR0</accession>
<reference evidence="1" key="1">
    <citation type="submission" date="2014-09" db="EMBL/GenBank/DDBJ databases">
        <authorList>
            <person name="Magalhaes I.L.F."/>
            <person name="Oliveira U."/>
            <person name="Santos F.R."/>
            <person name="Vidigal T.H.D.A."/>
            <person name="Brescovit A.D."/>
            <person name="Santos A.J."/>
        </authorList>
    </citation>
    <scope>NUCLEOTIDE SEQUENCE</scope>
    <source>
        <tissue evidence="1">Shoot tissue taken approximately 20 cm above the soil surface</tissue>
    </source>
</reference>
<protein>
    <submittedName>
        <fullName evidence="1">Uncharacterized protein</fullName>
    </submittedName>
</protein>
<reference evidence="1" key="2">
    <citation type="journal article" date="2015" name="Data Brief">
        <title>Shoot transcriptome of the giant reed, Arundo donax.</title>
        <authorList>
            <person name="Barrero R.A."/>
            <person name="Guerrero F.D."/>
            <person name="Moolhuijzen P."/>
            <person name="Goolsby J.A."/>
            <person name="Tidwell J."/>
            <person name="Bellgard S.E."/>
            <person name="Bellgard M.I."/>
        </authorList>
    </citation>
    <scope>NUCLEOTIDE SEQUENCE</scope>
    <source>
        <tissue evidence="1">Shoot tissue taken approximately 20 cm above the soil surface</tissue>
    </source>
</reference>
<dbReference type="AlphaFoldDB" id="A0A0A9HQR0"/>